<keyword evidence="2" id="KW-0378">Hydrolase</keyword>
<reference evidence="7" key="1">
    <citation type="submission" date="2022-10" db="EMBL/GenBank/DDBJ databases">
        <title>The WGS of Solirubrobacter phytolaccae KCTC 29190.</title>
        <authorList>
            <person name="Jiang Z."/>
        </authorList>
    </citation>
    <scope>NUCLEOTIDE SEQUENCE</scope>
    <source>
        <strain evidence="7">KCTC 29190</strain>
    </source>
</reference>
<dbReference type="SUPFAM" id="SSF52540">
    <property type="entry name" value="P-loop containing nucleoside triphosphate hydrolases"/>
    <property type="match status" value="2"/>
</dbReference>
<evidence type="ECO:0000259" key="6">
    <source>
        <dbReference type="PROSITE" id="PS51217"/>
    </source>
</evidence>
<comment type="caution">
    <text evidence="7">The sequence shown here is derived from an EMBL/GenBank/DDBJ whole genome shotgun (WGS) entry which is preliminary data.</text>
</comment>
<dbReference type="InterPro" id="IPR049035">
    <property type="entry name" value="ADDB_N"/>
</dbReference>
<feature type="non-terminal residue" evidence="7">
    <location>
        <position position="425"/>
    </location>
</feature>
<dbReference type="GO" id="GO:0005524">
    <property type="term" value="F:ATP binding"/>
    <property type="evidence" value="ECO:0007669"/>
    <property type="project" value="UniProtKB-KW"/>
</dbReference>
<dbReference type="GO" id="GO:0004386">
    <property type="term" value="F:helicase activity"/>
    <property type="evidence" value="ECO:0007669"/>
    <property type="project" value="UniProtKB-KW"/>
</dbReference>
<evidence type="ECO:0000256" key="1">
    <source>
        <dbReference type="ARBA" id="ARBA00022741"/>
    </source>
</evidence>
<sequence>MPLTLITGPANAAKAGAVLERLRAALSRNPVLVVPTTADATHYARELAGAGLVFGAEVTTFPFLMRDLAKAAGIRTRPLGRLARAQVVRAAVADVELKALKASAQGPGFAEALADLFAELQRSLAGPGRLGAAVRSWREAGTAPAHAAELAQLYSAYHARLKALETVDADGLTQLALNKAREAWDGRPLFLYGFDELLPTQLDLVESLVRHTETEVTVAVTYEPGRAALAGSATTVELLKPLAREHVVLQPRSEHYAQSARGALHHLERALFEPLPRKVPPNGAVRLLEAGGERAEAELVGASVLELLRDGLAPEDIAVLVRGRPASELFAQVFDAYDIPVAHELRTPFAETRLGAGILAFARAASPGGTAQDVVTWLRTPGKLSAAPEGLLAGPPRDDATAPGDGLAAPDESAPRADAHVKSDR</sequence>
<feature type="domain" description="UvrD-like helicase C-terminal" evidence="6">
    <location>
        <begin position="254"/>
        <end position="425"/>
    </location>
</feature>
<dbReference type="GO" id="GO:0016787">
    <property type="term" value="F:hydrolase activity"/>
    <property type="evidence" value="ECO:0007669"/>
    <property type="project" value="UniProtKB-KW"/>
</dbReference>
<evidence type="ECO:0000256" key="5">
    <source>
        <dbReference type="SAM" id="MobiDB-lite"/>
    </source>
</evidence>
<keyword evidence="1" id="KW-0547">Nucleotide-binding</keyword>
<evidence type="ECO:0000256" key="4">
    <source>
        <dbReference type="ARBA" id="ARBA00022840"/>
    </source>
</evidence>
<evidence type="ECO:0000313" key="8">
    <source>
        <dbReference type="Proteomes" id="UP001147653"/>
    </source>
</evidence>
<dbReference type="EMBL" id="JAPDDP010000092">
    <property type="protein sequence ID" value="MDA0184961.1"/>
    <property type="molecule type" value="Genomic_DNA"/>
</dbReference>
<feature type="compositionally biased region" description="Basic and acidic residues" evidence="5">
    <location>
        <begin position="413"/>
        <end position="425"/>
    </location>
</feature>
<dbReference type="Gene3D" id="3.40.50.300">
    <property type="entry name" value="P-loop containing nucleotide triphosphate hydrolases"/>
    <property type="match status" value="1"/>
</dbReference>
<name>A0A9X3NK10_9ACTN</name>
<dbReference type="Gene3D" id="1.10.486.10">
    <property type="entry name" value="PCRA, domain 4"/>
    <property type="match status" value="1"/>
</dbReference>
<dbReference type="RefSeq" id="WP_270029428.1">
    <property type="nucleotide sequence ID" value="NZ_JAPDDP010000092.1"/>
</dbReference>
<protein>
    <recommendedName>
        <fullName evidence="6">UvrD-like helicase C-terminal domain-containing protein</fullName>
    </recommendedName>
</protein>
<accession>A0A9X3NK10</accession>
<evidence type="ECO:0000313" key="7">
    <source>
        <dbReference type="EMBL" id="MDA0184961.1"/>
    </source>
</evidence>
<keyword evidence="4" id="KW-0067">ATP-binding</keyword>
<evidence type="ECO:0000256" key="2">
    <source>
        <dbReference type="ARBA" id="ARBA00022801"/>
    </source>
</evidence>
<keyword evidence="8" id="KW-1185">Reference proteome</keyword>
<dbReference type="Pfam" id="PF21445">
    <property type="entry name" value="ADDB_N"/>
    <property type="match status" value="1"/>
</dbReference>
<proteinExistence type="predicted"/>
<dbReference type="InterPro" id="IPR027417">
    <property type="entry name" value="P-loop_NTPase"/>
</dbReference>
<dbReference type="AlphaFoldDB" id="A0A9X3NK10"/>
<gene>
    <name evidence="7" type="ORF">OJ997_31950</name>
</gene>
<dbReference type="InterPro" id="IPR014017">
    <property type="entry name" value="DNA_helicase_UvrD-like_C"/>
</dbReference>
<dbReference type="Proteomes" id="UP001147653">
    <property type="component" value="Unassembled WGS sequence"/>
</dbReference>
<keyword evidence="3" id="KW-0347">Helicase</keyword>
<evidence type="ECO:0000256" key="3">
    <source>
        <dbReference type="ARBA" id="ARBA00022806"/>
    </source>
</evidence>
<feature type="region of interest" description="Disordered" evidence="5">
    <location>
        <begin position="386"/>
        <end position="425"/>
    </location>
</feature>
<dbReference type="PROSITE" id="PS51217">
    <property type="entry name" value="UVRD_HELICASE_CTER"/>
    <property type="match status" value="1"/>
</dbReference>
<organism evidence="7 8">
    <name type="scientific">Solirubrobacter phytolaccae</name>
    <dbReference type="NCBI Taxonomy" id="1404360"/>
    <lineage>
        <taxon>Bacteria</taxon>
        <taxon>Bacillati</taxon>
        <taxon>Actinomycetota</taxon>
        <taxon>Thermoleophilia</taxon>
        <taxon>Solirubrobacterales</taxon>
        <taxon>Solirubrobacteraceae</taxon>
        <taxon>Solirubrobacter</taxon>
    </lineage>
</organism>